<protein>
    <submittedName>
        <fullName evidence="1">Uncharacterized protein</fullName>
    </submittedName>
</protein>
<gene>
    <name evidence="1" type="ORF">IGS68_28790</name>
</gene>
<evidence type="ECO:0000313" key="1">
    <source>
        <dbReference type="EMBL" id="QQP93144.1"/>
    </source>
</evidence>
<name>A0ABX7BFH2_9PROT</name>
<dbReference type="RefSeq" id="WP_201082554.1">
    <property type="nucleotide sequence ID" value="NZ_CP067421.1"/>
</dbReference>
<sequence length="129" mass="14199">MPPDPTIRTYEFGPSPGIRFSGTSHDAVHVECGLGSVSRWVWAFREAAADGNFSDMLEADIICRARMQELVDDLAEMMGVPSEQSLPWLEAFRTDEDARARADLAGECTDAWFTEDGHLRTGSGRECSG</sequence>
<geneLocation type="plasmid" evidence="1 2">
    <name>pTT6-1</name>
</geneLocation>
<dbReference type="EMBL" id="CP067421">
    <property type="protein sequence ID" value="QQP93144.1"/>
    <property type="molecule type" value="Genomic_DNA"/>
</dbReference>
<reference evidence="1" key="1">
    <citation type="submission" date="2021-02" db="EMBL/GenBank/DDBJ databases">
        <title>Skermanella TT6 skin isolate.</title>
        <authorList>
            <person name="Lee K."/>
            <person name="Ganzorig M."/>
        </authorList>
    </citation>
    <scope>NUCLEOTIDE SEQUENCE</scope>
    <source>
        <strain evidence="1">TT6</strain>
    </source>
</reference>
<proteinExistence type="predicted"/>
<keyword evidence="2" id="KW-1185">Reference proteome</keyword>
<keyword evidence="1" id="KW-0614">Plasmid</keyword>
<organism evidence="1 2">
    <name type="scientific">Skermanella cutis</name>
    <dbReference type="NCBI Taxonomy" id="2775420"/>
    <lineage>
        <taxon>Bacteria</taxon>
        <taxon>Pseudomonadati</taxon>
        <taxon>Pseudomonadota</taxon>
        <taxon>Alphaproteobacteria</taxon>
        <taxon>Rhodospirillales</taxon>
        <taxon>Azospirillaceae</taxon>
        <taxon>Skermanella</taxon>
    </lineage>
</organism>
<evidence type="ECO:0000313" key="2">
    <source>
        <dbReference type="Proteomes" id="UP000595197"/>
    </source>
</evidence>
<dbReference type="Proteomes" id="UP000595197">
    <property type="component" value="Plasmid pTT6-1"/>
</dbReference>
<accession>A0ABX7BFH2</accession>